<evidence type="ECO:0000313" key="11">
    <source>
        <dbReference type="Proteomes" id="UP000501982"/>
    </source>
</evidence>
<dbReference type="EMBL" id="JAQMPJ010000016">
    <property type="protein sequence ID" value="MDB9006445.1"/>
    <property type="molecule type" value="Genomic_DNA"/>
</dbReference>
<keyword evidence="4" id="KW-0645">Protease</keyword>
<dbReference type="EMBL" id="WKMX01000008">
    <property type="protein sequence ID" value="MRZ06365.1"/>
    <property type="molecule type" value="Genomic_DNA"/>
</dbReference>
<dbReference type="Gene3D" id="2.60.40.1120">
    <property type="entry name" value="Carboxypeptidase-like, regulatory domain"/>
    <property type="match status" value="1"/>
</dbReference>
<feature type="compositionally biased region" description="Gly residues" evidence="1">
    <location>
        <begin position="738"/>
        <end position="751"/>
    </location>
</feature>
<keyword evidence="4" id="KW-0121">Carboxypeptidase</keyword>
<organism evidence="3 8">
    <name type="scientific">Parabacteroides distasonis</name>
    <dbReference type="NCBI Taxonomy" id="823"/>
    <lineage>
        <taxon>Bacteria</taxon>
        <taxon>Pseudomonadati</taxon>
        <taxon>Bacteroidota</taxon>
        <taxon>Bacteroidia</taxon>
        <taxon>Bacteroidales</taxon>
        <taxon>Tannerellaceae</taxon>
        <taxon>Parabacteroides</taxon>
    </lineage>
</organism>
<feature type="chain" id="PRO_5043136781" evidence="2">
    <location>
        <begin position="26"/>
        <end position="751"/>
    </location>
</feature>
<sequence length="751" mass="79894">MRTITKLQTLLVLFLTTAMIGFVGCKDDDGDVPGPTPGNEATYAISGKVTDVDGAAMADVNVALSGAKSMSAKTAADGQYTFDLGKNAAGAYKVTFSKEGYIERSYDITVKKVESGLGENIQNAVMEKGTTPEPTPEYKKAKYFLTVSVKDEAGKDITASDLSVLVKLGDKEIAKENKASFELSDVATGTYDITATASGYEKTVAKVVVSPVEDQEKAEGDGDTFDVKYPANLVLKASTPTPTGPSYIVEGDVKDVNGKAVNATITLSGALTKMIYRSGFETQTVTGSHYRFVIPQDAVTAQMRFTIRVVAEGYAAYSYNFTLDELKPGETANVIADFHLTPATPTPDPTPTPEPTPDPDPVTKGGEVSKPITEVNPEIGVEQVGKVEEKIEANQEKKVEVKDETGKTVEVAVKIPEAVADKYESGANVAVANPETFAASLGKIESVVEDKSEVDEISFSTEGSNTGVVIVTPNNTTEDFSIKRDATVELTVNSEKAAEIETGTDASTVAESGSPAAAVTRIYTGKPDGTVIIPAMVIKASAPADFKNVSDMPLNLLYKNGDNWVVDKDAKVELKNGQLNIPVAHYSQFSAGLLMAVKTTTAPSDSTFFIEKSEFGEYNKMVSVEFTYNATFLNNKDLDKAVLSVPYGNAAKDYLKNCLGKKINADGGLISFKKSYDVKVDEGMTLKGVNITVKYAAKEYVVYYLNKGGSLESVSVTVLSVKEANPAPLYEQSHGHGHGNGNNAGGGIFGK</sequence>
<dbReference type="GO" id="GO:0030246">
    <property type="term" value="F:carbohydrate binding"/>
    <property type="evidence" value="ECO:0007669"/>
    <property type="project" value="InterPro"/>
</dbReference>
<dbReference type="Proteomes" id="UP000450599">
    <property type="component" value="Unassembled WGS sequence"/>
</dbReference>
<evidence type="ECO:0000313" key="4">
    <source>
        <dbReference type="EMBL" id="MDB9006445.1"/>
    </source>
</evidence>
<feature type="signal peptide" evidence="2">
    <location>
        <begin position="1"/>
        <end position="25"/>
    </location>
</feature>
<evidence type="ECO:0000313" key="9">
    <source>
        <dbReference type="Proteomes" id="UP000450599"/>
    </source>
</evidence>
<reference evidence="7 11" key="3">
    <citation type="submission" date="2020-04" db="EMBL/GenBank/DDBJ databases">
        <title>Complete Genomes and Methylome analysis of CBBP consortium that reverse antibiotic-induced susceptibility to vancomycin-resistant Enterococcus faecium infection.</title>
        <authorList>
            <person name="Fomenkov A."/>
            <person name="Zhang Z."/>
            <person name="Pamer E."/>
            <person name="Roberts R.J."/>
        </authorList>
    </citation>
    <scope>NUCLEOTIDE SEQUENCE [LARGE SCALE GENOMIC DNA]</scope>
    <source>
        <strain evidence="11">CBBP</strain>
        <strain evidence="7">CBBP-1</strain>
    </source>
</reference>
<dbReference type="EMBL" id="CP051672">
    <property type="protein sequence ID" value="QJE29238.1"/>
    <property type="molecule type" value="Genomic_DNA"/>
</dbReference>
<dbReference type="Proteomes" id="UP000501982">
    <property type="component" value="Chromosome"/>
</dbReference>
<evidence type="ECO:0000313" key="10">
    <source>
        <dbReference type="Proteomes" id="UP000471216"/>
    </source>
</evidence>
<dbReference type="Proteomes" id="UP001210126">
    <property type="component" value="Unassembled WGS sequence"/>
</dbReference>
<dbReference type="InterPro" id="IPR013784">
    <property type="entry name" value="Carb-bd-like_fold"/>
</dbReference>
<feature type="region of interest" description="Disordered" evidence="1">
    <location>
        <begin position="729"/>
        <end position="751"/>
    </location>
</feature>
<reference evidence="9 10" key="2">
    <citation type="journal article" date="2019" name="Nat. Med.">
        <title>A library of human gut bacterial isolates paired with longitudinal multiomics data enables mechanistic microbiome research.</title>
        <authorList>
            <person name="Poyet M."/>
            <person name="Groussin M."/>
            <person name="Gibbons S.M."/>
            <person name="Avila-Pacheco J."/>
            <person name="Jiang X."/>
            <person name="Kearney S.M."/>
            <person name="Perrotta A.R."/>
            <person name="Berdy B."/>
            <person name="Zhao S."/>
            <person name="Lieberman T.D."/>
            <person name="Swanson P.K."/>
            <person name="Smith M."/>
            <person name="Roesemann S."/>
            <person name="Alexander J.E."/>
            <person name="Rich S.A."/>
            <person name="Livny J."/>
            <person name="Vlamakis H."/>
            <person name="Clish C."/>
            <person name="Bullock K."/>
            <person name="Deik A."/>
            <person name="Scott J."/>
            <person name="Pierce K.A."/>
            <person name="Xavier R.J."/>
            <person name="Alm E.J."/>
        </authorList>
    </citation>
    <scope>NUCLEOTIDE SEQUENCE [LARGE SCALE GENOMIC DNA]</scope>
    <source>
        <strain evidence="6 10">BIOML-A10</strain>
        <strain evidence="5 9">BIOML-A11</strain>
    </source>
</reference>
<evidence type="ECO:0000313" key="8">
    <source>
        <dbReference type="Proteomes" id="UP000095332"/>
    </source>
</evidence>
<dbReference type="EMBL" id="CZBM01000003">
    <property type="protein sequence ID" value="CUQ00375.1"/>
    <property type="molecule type" value="Genomic_DNA"/>
</dbReference>
<feature type="compositionally biased region" description="Pro residues" evidence="1">
    <location>
        <begin position="344"/>
        <end position="360"/>
    </location>
</feature>
<evidence type="ECO:0000256" key="2">
    <source>
        <dbReference type="SAM" id="SignalP"/>
    </source>
</evidence>
<accession>A0A174SY86</accession>
<dbReference type="AlphaFoldDB" id="A0A174SY86"/>
<proteinExistence type="predicted"/>
<dbReference type="RefSeq" id="WP_057328089.1">
    <property type="nucleotide sequence ID" value="NZ_CP051672.1"/>
</dbReference>
<dbReference type="GO" id="GO:0004180">
    <property type="term" value="F:carboxypeptidase activity"/>
    <property type="evidence" value="ECO:0007669"/>
    <property type="project" value="UniProtKB-KW"/>
</dbReference>
<dbReference type="Proteomes" id="UP000471216">
    <property type="component" value="Unassembled WGS sequence"/>
</dbReference>
<reference evidence="4" key="4">
    <citation type="submission" date="2023-01" db="EMBL/GenBank/DDBJ databases">
        <title>Human gut microbiome strain richness.</title>
        <authorList>
            <person name="Chen-Liaw A."/>
        </authorList>
    </citation>
    <scope>NUCLEOTIDE SEQUENCE</scope>
    <source>
        <strain evidence="4">RTP21484st1_E5_RTP21484_190118</strain>
    </source>
</reference>
<gene>
    <name evidence="3" type="ORF">ERS852560_01195</name>
    <name evidence="6" type="ORF">GKD54_09060</name>
    <name evidence="5" type="ORF">GKD58_09810</name>
    <name evidence="7" type="ORF">HHO38_13380</name>
    <name evidence="4" type="ORF">PN599_15735</name>
</gene>
<keyword evidence="2" id="KW-0732">Signal</keyword>
<dbReference type="Pfam" id="PF13620">
    <property type="entry name" value="CarboxypepD_reg"/>
    <property type="match status" value="1"/>
</dbReference>
<reference evidence="3 8" key="1">
    <citation type="submission" date="2015-09" db="EMBL/GenBank/DDBJ databases">
        <authorList>
            <consortium name="Pathogen Informatics"/>
        </authorList>
    </citation>
    <scope>NUCLEOTIDE SEQUENCE [LARGE SCALE GENOMIC DNA]</scope>
    <source>
        <strain evidence="3 8">2789STDY5834948</strain>
    </source>
</reference>
<dbReference type="Proteomes" id="UP000095332">
    <property type="component" value="Unassembled WGS sequence"/>
</dbReference>
<evidence type="ECO:0000313" key="6">
    <source>
        <dbReference type="EMBL" id="MRZ06365.1"/>
    </source>
</evidence>
<protein>
    <submittedName>
        <fullName evidence="7">Carboxypeptidase regulatory-like domain-containing protein</fullName>
    </submittedName>
    <submittedName>
        <fullName evidence="4">Carboxypeptidase-like regulatory domain-containing protein</fullName>
    </submittedName>
</protein>
<keyword evidence="4" id="KW-0378">Hydrolase</keyword>
<dbReference type="SUPFAM" id="SSF49452">
    <property type="entry name" value="Starch-binding domain-like"/>
    <property type="match status" value="1"/>
</dbReference>
<feature type="region of interest" description="Disordered" evidence="1">
    <location>
        <begin position="340"/>
        <end position="371"/>
    </location>
</feature>
<evidence type="ECO:0000256" key="1">
    <source>
        <dbReference type="SAM" id="MobiDB-lite"/>
    </source>
</evidence>
<evidence type="ECO:0000313" key="5">
    <source>
        <dbReference type="EMBL" id="MRY84545.1"/>
    </source>
</evidence>
<dbReference type="EMBL" id="WKMW01000008">
    <property type="protein sequence ID" value="MRY84545.1"/>
    <property type="molecule type" value="Genomic_DNA"/>
</dbReference>
<dbReference type="PROSITE" id="PS51257">
    <property type="entry name" value="PROKAR_LIPOPROTEIN"/>
    <property type="match status" value="1"/>
</dbReference>
<name>A0A174SY86_PARDI</name>
<evidence type="ECO:0000313" key="3">
    <source>
        <dbReference type="EMBL" id="CUQ00375.1"/>
    </source>
</evidence>
<evidence type="ECO:0000313" key="7">
    <source>
        <dbReference type="EMBL" id="QJE29238.1"/>
    </source>
</evidence>